<evidence type="ECO:0000256" key="3">
    <source>
        <dbReference type="ARBA" id="ARBA00022525"/>
    </source>
</evidence>
<name>A0A4U1JE63_9BACT</name>
<protein>
    <submittedName>
        <fullName evidence="6">Type VI secretion system tip protein VgrG</fullName>
    </submittedName>
</protein>
<dbReference type="InterPro" id="IPR054030">
    <property type="entry name" value="Gp5_Vgr_C"/>
</dbReference>
<keyword evidence="3" id="KW-0964">Secreted</keyword>
<dbReference type="PANTHER" id="PTHR32305:SF15">
    <property type="entry name" value="PROTEIN RHSA-RELATED"/>
    <property type="match status" value="1"/>
</dbReference>
<dbReference type="SUPFAM" id="SSF69349">
    <property type="entry name" value="Phage fibre proteins"/>
    <property type="match status" value="1"/>
</dbReference>
<dbReference type="InterPro" id="IPR006533">
    <property type="entry name" value="T6SS_Vgr_RhsGE"/>
</dbReference>
<dbReference type="Proteomes" id="UP000309215">
    <property type="component" value="Unassembled WGS sequence"/>
</dbReference>
<evidence type="ECO:0000259" key="5">
    <source>
        <dbReference type="Pfam" id="PF22178"/>
    </source>
</evidence>
<dbReference type="PANTHER" id="PTHR32305">
    <property type="match status" value="1"/>
</dbReference>
<dbReference type="EMBL" id="SSMQ01000011">
    <property type="protein sequence ID" value="TKD09279.1"/>
    <property type="molecule type" value="Genomic_DNA"/>
</dbReference>
<dbReference type="SUPFAM" id="SSF69279">
    <property type="entry name" value="Phage tail proteins"/>
    <property type="match status" value="2"/>
</dbReference>
<dbReference type="Pfam" id="PF05954">
    <property type="entry name" value="Phage_GPD"/>
    <property type="match status" value="1"/>
</dbReference>
<feature type="domain" description="Gp5/Type VI secretion system Vgr C-terminal trimerisation" evidence="5">
    <location>
        <begin position="497"/>
        <end position="571"/>
    </location>
</feature>
<evidence type="ECO:0000313" key="7">
    <source>
        <dbReference type="Proteomes" id="UP000309215"/>
    </source>
</evidence>
<dbReference type="InterPro" id="IPR050708">
    <property type="entry name" value="T6SS_VgrG/RHS"/>
</dbReference>
<dbReference type="GO" id="GO:0005576">
    <property type="term" value="C:extracellular region"/>
    <property type="evidence" value="ECO:0007669"/>
    <property type="project" value="UniProtKB-SubCell"/>
</dbReference>
<feature type="domain" description="Gp5/Type VI secretion system Vgr protein OB-fold" evidence="4">
    <location>
        <begin position="412"/>
        <end position="480"/>
    </location>
</feature>
<comment type="similarity">
    <text evidence="2">Belongs to the VgrG protein family.</text>
</comment>
<dbReference type="Gene3D" id="4.10.220.110">
    <property type="match status" value="1"/>
</dbReference>
<dbReference type="Pfam" id="PF04717">
    <property type="entry name" value="Phage_base_V"/>
    <property type="match status" value="1"/>
</dbReference>
<dbReference type="InterPro" id="IPR017847">
    <property type="entry name" value="T6SS_RhsGE_Vgr_subset"/>
</dbReference>
<reference evidence="6 7" key="1">
    <citation type="submission" date="2019-04" db="EMBL/GenBank/DDBJ databases">
        <authorList>
            <person name="Li Y."/>
            <person name="Wang J."/>
        </authorList>
    </citation>
    <scope>NUCLEOTIDE SEQUENCE [LARGE SCALE GENOMIC DNA]</scope>
    <source>
        <strain evidence="6 7">DSM 14668</strain>
    </source>
</reference>
<proteinExistence type="inferred from homology"/>
<dbReference type="NCBIfam" id="TIGR03361">
    <property type="entry name" value="VI_Rhs_Vgr"/>
    <property type="match status" value="1"/>
</dbReference>
<dbReference type="NCBIfam" id="TIGR01646">
    <property type="entry name" value="vgr_GE"/>
    <property type="match status" value="1"/>
</dbReference>
<dbReference type="SUPFAM" id="SSF69255">
    <property type="entry name" value="gp5 N-terminal domain-like"/>
    <property type="match status" value="1"/>
</dbReference>
<dbReference type="OrthoDB" id="5479878at2"/>
<evidence type="ECO:0000259" key="4">
    <source>
        <dbReference type="Pfam" id="PF04717"/>
    </source>
</evidence>
<dbReference type="Gene3D" id="2.30.110.50">
    <property type="match status" value="1"/>
</dbReference>
<evidence type="ECO:0000313" key="6">
    <source>
        <dbReference type="EMBL" id="TKD09279.1"/>
    </source>
</evidence>
<comment type="subcellular location">
    <subcellularLocation>
        <location evidence="1">Secreted</location>
    </subcellularLocation>
</comment>
<gene>
    <name evidence="6" type="primary">tssI</name>
    <name evidence="6" type="ORF">E8A74_12645</name>
</gene>
<dbReference type="AlphaFoldDB" id="A0A4U1JE63"/>
<accession>A0A4U1JE63</accession>
<sequence>MAKGVAGKAASGLGSVTQRLGGKNLEVEIGSGDKVEVRQFSIHERLSCLFQVNLIGVSENPSIEFDDVVGQAAKFSMAAGKHDRFWSGICNHFEQVRVEPSGLSTYQFSIVPMLWLLTQRKNYRMFQQMSELDIVLKLLKEWEIEPTLRVDKGAYKKRKYRVQYSESDFTFMSRMLEDAGITFYFEQAGEETKLVLSDAPQSNAKRGTPITFVDDTSMVKSIDLEFATSVRMGQRVRPGKYTLRDHDYRKPPDYKLMSSASKGLKVEEKLERFQYVPGAFLFGTDSGDATPSADDKGKTRTDEKEAAILAQKRLEAKRGSARVATFETNAHDLAPGVVMGLSGHPHSALADAKSFLVVESSLSGMDRGEWSHHCEVRGTEVPYRPDLVTPRPKVNGVESATVVGPPGEEIHTDEFGRVRVHFHWDRESKMDDNSSCWIHVSQPWGGSGYGATNLPRVGQEVLVDFLGGDPDRPVIVGRVYTNLQKTPYKLPENRTQSGWRSNSTGGGGGYNEIMFEDAAGKELVNIQAQKDMAKLVKNNETATIKNNRTKTVWKNDSSLVGVQHSLTIAASGDGPPAPGPTSVTMTHKKIVMTTGEATVTIEGPKITLDANTNIKLESRGTIEVHAATGIKMTADSGDIVVKGNPQVKINCSE</sequence>
<dbReference type="InterPro" id="IPR037026">
    <property type="entry name" value="Vgr_OB-fold_dom_sf"/>
</dbReference>
<keyword evidence="7" id="KW-1185">Reference proteome</keyword>
<dbReference type="Pfam" id="PF22178">
    <property type="entry name" value="Gp5_trimer_C"/>
    <property type="match status" value="1"/>
</dbReference>
<evidence type="ECO:0000256" key="2">
    <source>
        <dbReference type="ARBA" id="ARBA00005558"/>
    </source>
</evidence>
<evidence type="ECO:0000256" key="1">
    <source>
        <dbReference type="ARBA" id="ARBA00004613"/>
    </source>
</evidence>
<dbReference type="Gene3D" id="3.55.50.10">
    <property type="entry name" value="Baseplate protein-like domains"/>
    <property type="match status" value="1"/>
</dbReference>
<comment type="caution">
    <text evidence="6">The sequence shown here is derived from an EMBL/GenBank/DDBJ whole genome shotgun (WGS) entry which is preliminary data.</text>
</comment>
<dbReference type="InterPro" id="IPR006531">
    <property type="entry name" value="Gp5/Vgr_OB"/>
</dbReference>
<organism evidence="6 7">
    <name type="scientific">Polyangium fumosum</name>
    <dbReference type="NCBI Taxonomy" id="889272"/>
    <lineage>
        <taxon>Bacteria</taxon>
        <taxon>Pseudomonadati</taxon>
        <taxon>Myxococcota</taxon>
        <taxon>Polyangia</taxon>
        <taxon>Polyangiales</taxon>
        <taxon>Polyangiaceae</taxon>
        <taxon>Polyangium</taxon>
    </lineage>
</organism>
<dbReference type="Gene3D" id="2.40.50.230">
    <property type="entry name" value="Gp5 N-terminal domain"/>
    <property type="match status" value="1"/>
</dbReference>